<name>A0A6J6L0Q1_9ZZZZ</name>
<keyword evidence="1" id="KW-0560">Oxidoreductase</keyword>
<dbReference type="EMBL" id="CAEZVW010000040">
    <property type="protein sequence ID" value="CAB4644135.1"/>
    <property type="molecule type" value="Genomic_DNA"/>
</dbReference>
<proteinExistence type="predicted"/>
<dbReference type="Pfam" id="PF14833">
    <property type="entry name" value="NAD_binding_11"/>
    <property type="match status" value="1"/>
</dbReference>
<evidence type="ECO:0000256" key="2">
    <source>
        <dbReference type="ARBA" id="ARBA00023027"/>
    </source>
</evidence>
<feature type="domain" description="6-phosphogluconate dehydrogenase NADP-binding" evidence="3">
    <location>
        <begin position="2"/>
        <end position="153"/>
    </location>
</feature>
<dbReference type="GO" id="GO:0016616">
    <property type="term" value="F:oxidoreductase activity, acting on the CH-OH group of donors, NAD or NADP as acceptor"/>
    <property type="evidence" value="ECO:0007669"/>
    <property type="project" value="TreeGrafter"/>
</dbReference>
<evidence type="ECO:0000313" key="7">
    <source>
        <dbReference type="EMBL" id="CAB4650989.1"/>
    </source>
</evidence>
<dbReference type="EMBL" id="CAEZVP010000010">
    <property type="protein sequence ID" value="CAB4626691.1"/>
    <property type="molecule type" value="Genomic_DNA"/>
</dbReference>
<organism evidence="8">
    <name type="scientific">freshwater metagenome</name>
    <dbReference type="NCBI Taxonomy" id="449393"/>
    <lineage>
        <taxon>unclassified sequences</taxon>
        <taxon>metagenomes</taxon>
        <taxon>ecological metagenomes</taxon>
    </lineage>
</organism>
<dbReference type="PANTHER" id="PTHR22981">
    <property type="entry name" value="3-HYDROXYISOBUTYRATE DEHYDROGENASE-RELATED"/>
    <property type="match status" value="1"/>
</dbReference>
<dbReference type="EMBL" id="CAEZWF010000024">
    <property type="protein sequence ID" value="CAB4655262.1"/>
    <property type="molecule type" value="Genomic_DNA"/>
</dbReference>
<protein>
    <submittedName>
        <fullName evidence="8">Unannotated protein</fullName>
    </submittedName>
</protein>
<dbReference type="AlphaFoldDB" id="A0A6J6L0Q1"/>
<dbReference type="InterPro" id="IPR015815">
    <property type="entry name" value="HIBADH-related"/>
</dbReference>
<evidence type="ECO:0000259" key="3">
    <source>
        <dbReference type="Pfam" id="PF03446"/>
    </source>
</evidence>
<dbReference type="Pfam" id="PF03446">
    <property type="entry name" value="NAD_binding_2"/>
    <property type="match status" value="1"/>
</dbReference>
<dbReference type="Gene3D" id="3.40.50.720">
    <property type="entry name" value="NAD(P)-binding Rossmann-like Domain"/>
    <property type="match status" value="1"/>
</dbReference>
<dbReference type="InterPro" id="IPR013328">
    <property type="entry name" value="6PGD_dom2"/>
</dbReference>
<sequence length="296" mass="31134">MKVAFIGTGSMGGSMSRNLAAAGIDITVFDLNKESMQKPVQAGAKAASSAIDCVKDSDVLITMLPTPAAIESCMVSSGVAAAMKPGSMWIDMSTSVPETAAIVEKSFAPGVRIIDAPVAGMSIGADKGTMSIFAGGDPADFASVKPLFDIMGDPDKFFNCGARGTGYAVKLVLNMLWFNSFVATTEALLLGVKAGVDLEVLRQSLVGSPCNSLLLERDMMGLLKDGDYDEGFAVALACKDLRLAGDLARSVGVPMEVGAVVENVYRRARARYGDKAGEMIPAKMYEDDTNTLLRFK</sequence>
<dbReference type="GO" id="GO:0050661">
    <property type="term" value="F:NADP binding"/>
    <property type="evidence" value="ECO:0007669"/>
    <property type="project" value="InterPro"/>
</dbReference>
<evidence type="ECO:0000259" key="4">
    <source>
        <dbReference type="Pfam" id="PF14833"/>
    </source>
</evidence>
<feature type="domain" description="3-hydroxyisobutyrate dehydrogenase-like NAD-binding" evidence="4">
    <location>
        <begin position="164"/>
        <end position="280"/>
    </location>
</feature>
<evidence type="ECO:0000256" key="1">
    <source>
        <dbReference type="ARBA" id="ARBA00023002"/>
    </source>
</evidence>
<dbReference type="Gene3D" id="1.10.1040.10">
    <property type="entry name" value="N-(1-d-carboxylethyl)-l-norvaline Dehydrogenase, domain 2"/>
    <property type="match status" value="1"/>
</dbReference>
<dbReference type="InterPro" id="IPR029154">
    <property type="entry name" value="HIBADH-like_NADP-bd"/>
</dbReference>
<accession>A0A6J6L0Q1</accession>
<dbReference type="InterPro" id="IPR008927">
    <property type="entry name" value="6-PGluconate_DH-like_C_sf"/>
</dbReference>
<dbReference type="SUPFAM" id="SSF51735">
    <property type="entry name" value="NAD(P)-binding Rossmann-fold domains"/>
    <property type="match status" value="1"/>
</dbReference>
<dbReference type="GO" id="GO:0051287">
    <property type="term" value="F:NAD binding"/>
    <property type="evidence" value="ECO:0007669"/>
    <property type="project" value="InterPro"/>
</dbReference>
<dbReference type="PANTHER" id="PTHR22981:SF7">
    <property type="entry name" value="3-HYDROXYISOBUTYRATE DEHYDROGENASE, MITOCHONDRIAL"/>
    <property type="match status" value="1"/>
</dbReference>
<dbReference type="InterPro" id="IPR006115">
    <property type="entry name" value="6PGDH_NADP-bd"/>
</dbReference>
<keyword evidence="2" id="KW-0520">NAD</keyword>
<reference evidence="8" key="1">
    <citation type="submission" date="2020-05" db="EMBL/GenBank/DDBJ databases">
        <authorList>
            <person name="Chiriac C."/>
            <person name="Salcher M."/>
            <person name="Ghai R."/>
            <person name="Kavagutti S V."/>
        </authorList>
    </citation>
    <scope>NUCLEOTIDE SEQUENCE</scope>
</reference>
<evidence type="ECO:0000313" key="6">
    <source>
        <dbReference type="EMBL" id="CAB4644135.1"/>
    </source>
</evidence>
<dbReference type="SUPFAM" id="SSF48179">
    <property type="entry name" value="6-phosphogluconate dehydrogenase C-terminal domain-like"/>
    <property type="match status" value="1"/>
</dbReference>
<evidence type="ECO:0000313" key="5">
    <source>
        <dbReference type="EMBL" id="CAB4626691.1"/>
    </source>
</evidence>
<dbReference type="PIRSF" id="PIRSF000103">
    <property type="entry name" value="HIBADH"/>
    <property type="match status" value="1"/>
</dbReference>
<gene>
    <name evidence="5" type="ORF">UFOPK2046_00130</name>
    <name evidence="6" type="ORF">UFOPK2157_00881</name>
    <name evidence="8" type="ORF">UFOPK2228_00845</name>
    <name evidence="7" type="ORF">UFOPK2245_00562</name>
</gene>
<dbReference type="EMBL" id="CAEZWK010000009">
    <property type="protein sequence ID" value="CAB4650989.1"/>
    <property type="molecule type" value="Genomic_DNA"/>
</dbReference>
<evidence type="ECO:0000313" key="8">
    <source>
        <dbReference type="EMBL" id="CAB4655262.1"/>
    </source>
</evidence>
<dbReference type="InterPro" id="IPR036291">
    <property type="entry name" value="NAD(P)-bd_dom_sf"/>
</dbReference>